<evidence type="ECO:0000256" key="1">
    <source>
        <dbReference type="SAM" id="MobiDB-lite"/>
    </source>
</evidence>
<dbReference type="AlphaFoldDB" id="A0A066XPL3"/>
<feature type="region of interest" description="Disordered" evidence="1">
    <location>
        <begin position="1"/>
        <end position="20"/>
    </location>
</feature>
<keyword evidence="2" id="KW-0812">Transmembrane</keyword>
<accession>A0A066XPL3</accession>
<organism evidence="3 4">
    <name type="scientific">Colletotrichum sublineola</name>
    <name type="common">Sorghum anthracnose fungus</name>
    <dbReference type="NCBI Taxonomy" id="1173701"/>
    <lineage>
        <taxon>Eukaryota</taxon>
        <taxon>Fungi</taxon>
        <taxon>Dikarya</taxon>
        <taxon>Ascomycota</taxon>
        <taxon>Pezizomycotina</taxon>
        <taxon>Sordariomycetes</taxon>
        <taxon>Hypocreomycetidae</taxon>
        <taxon>Glomerellales</taxon>
        <taxon>Glomerellaceae</taxon>
        <taxon>Colletotrichum</taxon>
        <taxon>Colletotrichum graminicola species complex</taxon>
    </lineage>
</organism>
<dbReference type="HOGENOM" id="CLU_518749_0_0_1"/>
<comment type="caution">
    <text evidence="3">The sequence shown here is derived from an EMBL/GenBank/DDBJ whole genome shotgun (WGS) entry which is preliminary data.</text>
</comment>
<keyword evidence="2" id="KW-1133">Transmembrane helix</keyword>
<keyword evidence="2" id="KW-0472">Membrane</keyword>
<reference evidence="4" key="1">
    <citation type="journal article" date="2014" name="Genome Announc.">
        <title>Draft genome sequence of Colletotrichum sublineola, a destructive pathogen of cultivated sorghum.</title>
        <authorList>
            <person name="Baroncelli R."/>
            <person name="Sanz-Martin J.M."/>
            <person name="Rech G.E."/>
            <person name="Sukno S.A."/>
            <person name="Thon M.R."/>
        </authorList>
    </citation>
    <scope>NUCLEOTIDE SEQUENCE [LARGE SCALE GENOMIC DNA]</scope>
    <source>
        <strain evidence="4">TX430BB</strain>
    </source>
</reference>
<evidence type="ECO:0000256" key="2">
    <source>
        <dbReference type="SAM" id="Phobius"/>
    </source>
</evidence>
<dbReference type="Proteomes" id="UP000027238">
    <property type="component" value="Unassembled WGS sequence"/>
</dbReference>
<sequence>MTRTPEDEPHGKGSKNHAEYEERMKNLEEKIFRKLQRERRQKGASTGGGKPQGARFKPATLSIAHYVASALCGILRAVWRYRPRLGRRLLLAMAVVAAAVAAIAALVCLAEGAMQALNKVPVIGPLASWTSWAMWGFFKGVGQFMTGTNARDAFHVGLPHQPGQLTMMTPSLPPMSSDLWTTDVTIYPHAQDMHRNIGFMMDMVEKGDNGPNLVAGRIVNEAISQNCLLVAEGSTRLAAGDPSPLRLVLSKTANTVAEMTQQDRLFITDAATMLRAIFRKGRQLEGVLEETVRLREVAASKIPAVPTLFHPFLTWVQHLAAPVGRWMGREDQALKQVARRLVDLGDLLDHSIETHSALSKVFDIKLVNAVNGGVDIQAQLCGLHYVLLQALEVSDYRLSVAIDAGMGPGRGGERGVSYKSPQDQSLSSVKTLGAAARELFGIEAVGSLLCRQAKGSVAQFELRTSIFHELQEDMIQLRSRVNVLTKQLHETDRPSDLDLYNTERASLDVLREFLGKLNRVYLHGP</sequence>
<protein>
    <submittedName>
        <fullName evidence="3">Uncharacterized protein</fullName>
    </submittedName>
</protein>
<evidence type="ECO:0000313" key="3">
    <source>
        <dbReference type="EMBL" id="KDN70822.1"/>
    </source>
</evidence>
<evidence type="ECO:0000313" key="4">
    <source>
        <dbReference type="Proteomes" id="UP000027238"/>
    </source>
</evidence>
<feature type="transmembrane region" description="Helical" evidence="2">
    <location>
        <begin position="90"/>
        <end position="114"/>
    </location>
</feature>
<proteinExistence type="predicted"/>
<name>A0A066XPL3_COLSU</name>
<dbReference type="OrthoDB" id="10679456at2759"/>
<keyword evidence="4" id="KW-1185">Reference proteome</keyword>
<dbReference type="EMBL" id="JMSE01000285">
    <property type="protein sequence ID" value="KDN70822.1"/>
    <property type="molecule type" value="Genomic_DNA"/>
</dbReference>
<gene>
    <name evidence="3" type="ORF">CSUB01_10891</name>
</gene>